<evidence type="ECO:0000313" key="3">
    <source>
        <dbReference type="Proteomes" id="UP000319576"/>
    </source>
</evidence>
<dbReference type="KEGG" id="uli:ETAA1_28450"/>
<accession>A0A517XTQ7</accession>
<protein>
    <submittedName>
        <fullName evidence="2">Uncharacterized protein</fullName>
    </submittedName>
</protein>
<sequence length="109" mass="11161">MVAEAADAVPEAKPDDLPYDGRLPLPRFGGPNGFFAISLGNGSVRFIGVKPDEAAVRAAVTRDGGEVLTFPPGDSQPFHGNDDFFPVPRRGPTGAGVAGSGGGNSTRPK</sequence>
<proteinExistence type="predicted"/>
<feature type="region of interest" description="Disordered" evidence="1">
    <location>
        <begin position="87"/>
        <end position="109"/>
    </location>
</feature>
<dbReference type="AlphaFoldDB" id="A0A517XTQ7"/>
<evidence type="ECO:0000256" key="1">
    <source>
        <dbReference type="SAM" id="MobiDB-lite"/>
    </source>
</evidence>
<reference evidence="2 3" key="1">
    <citation type="submission" date="2019-02" db="EMBL/GenBank/DDBJ databases">
        <title>Deep-cultivation of Planctomycetes and their phenomic and genomic characterization uncovers novel biology.</title>
        <authorList>
            <person name="Wiegand S."/>
            <person name="Jogler M."/>
            <person name="Boedeker C."/>
            <person name="Pinto D."/>
            <person name="Vollmers J."/>
            <person name="Rivas-Marin E."/>
            <person name="Kohn T."/>
            <person name="Peeters S.H."/>
            <person name="Heuer A."/>
            <person name="Rast P."/>
            <person name="Oberbeckmann S."/>
            <person name="Bunk B."/>
            <person name="Jeske O."/>
            <person name="Meyerdierks A."/>
            <person name="Storesund J.E."/>
            <person name="Kallscheuer N."/>
            <person name="Luecker S."/>
            <person name="Lage O.M."/>
            <person name="Pohl T."/>
            <person name="Merkel B.J."/>
            <person name="Hornburger P."/>
            <person name="Mueller R.-W."/>
            <person name="Bruemmer F."/>
            <person name="Labrenz M."/>
            <person name="Spormann A.M."/>
            <person name="Op den Camp H."/>
            <person name="Overmann J."/>
            <person name="Amann R."/>
            <person name="Jetten M.S.M."/>
            <person name="Mascher T."/>
            <person name="Medema M.H."/>
            <person name="Devos D.P."/>
            <person name="Kaster A.-K."/>
            <person name="Ovreas L."/>
            <person name="Rohde M."/>
            <person name="Galperin M.Y."/>
            <person name="Jogler C."/>
        </authorList>
    </citation>
    <scope>NUCLEOTIDE SEQUENCE [LARGE SCALE GENOMIC DNA]</scope>
    <source>
        <strain evidence="2 3">ETA_A1</strain>
    </source>
</reference>
<keyword evidence="3" id="KW-1185">Reference proteome</keyword>
<dbReference type="Proteomes" id="UP000319576">
    <property type="component" value="Chromosome"/>
</dbReference>
<organism evidence="2 3">
    <name type="scientific">Urbifossiella limnaea</name>
    <dbReference type="NCBI Taxonomy" id="2528023"/>
    <lineage>
        <taxon>Bacteria</taxon>
        <taxon>Pseudomonadati</taxon>
        <taxon>Planctomycetota</taxon>
        <taxon>Planctomycetia</taxon>
        <taxon>Gemmatales</taxon>
        <taxon>Gemmataceae</taxon>
        <taxon>Urbifossiella</taxon>
    </lineage>
</organism>
<dbReference type="EMBL" id="CP036273">
    <property type="protein sequence ID" value="QDU20882.1"/>
    <property type="molecule type" value="Genomic_DNA"/>
</dbReference>
<feature type="compositionally biased region" description="Gly residues" evidence="1">
    <location>
        <begin position="93"/>
        <end position="109"/>
    </location>
</feature>
<feature type="region of interest" description="Disordered" evidence="1">
    <location>
        <begin position="1"/>
        <end position="24"/>
    </location>
</feature>
<gene>
    <name evidence="2" type="ORF">ETAA1_28450</name>
</gene>
<evidence type="ECO:0000313" key="2">
    <source>
        <dbReference type="EMBL" id="QDU20882.1"/>
    </source>
</evidence>
<name>A0A517XTQ7_9BACT</name>